<evidence type="ECO:0000256" key="1">
    <source>
        <dbReference type="SAM" id="SignalP"/>
    </source>
</evidence>
<dbReference type="STRING" id="29557.MGALLINA_06020"/>
<dbReference type="RefSeq" id="WP_063626357.1">
    <property type="nucleotide sequence ID" value="NZ_LVLH01000049.1"/>
</dbReference>
<proteinExistence type="predicted"/>
<reference evidence="2 3" key="1">
    <citation type="submission" date="2016-03" db="EMBL/GenBank/DDBJ databases">
        <title>Genome sequence of Mycoplasma gallinarum strain Mgn_IPT.</title>
        <authorList>
            <person name="Yacoub E."/>
            <person name="Sirand-Pugnet P."/>
            <person name="Barre A."/>
            <person name="Maurier F."/>
            <person name="Blanchard A."/>
            <person name="Ben Abdelmoumen B.M."/>
        </authorList>
    </citation>
    <scope>NUCLEOTIDE SEQUENCE [LARGE SCALE GENOMIC DNA]</scope>
    <source>
        <strain evidence="2 3">Mgn_IPT</strain>
    </source>
</reference>
<gene>
    <name evidence="2" type="ORF">MGALLINA_06020</name>
</gene>
<evidence type="ECO:0000313" key="2">
    <source>
        <dbReference type="EMBL" id="OAB48677.1"/>
    </source>
</evidence>
<dbReference type="OrthoDB" id="403989at2"/>
<protein>
    <submittedName>
        <fullName evidence="2">Membrane nuclease</fullName>
    </submittedName>
</protein>
<dbReference type="PATRIC" id="fig|29557.3.peg.609"/>
<dbReference type="NCBIfam" id="NF045851">
    <property type="entry name" value="mem_nucl_MnuA"/>
    <property type="match status" value="1"/>
</dbReference>
<name>A0A168R7D9_9BACT</name>
<keyword evidence="3" id="KW-1185">Reference proteome</keyword>
<dbReference type="InterPro" id="IPR036691">
    <property type="entry name" value="Endo/exonu/phosph_ase_sf"/>
</dbReference>
<dbReference type="Gene3D" id="3.60.10.10">
    <property type="entry name" value="Endonuclease/exonuclease/phosphatase"/>
    <property type="match status" value="1"/>
</dbReference>
<sequence>MAKKTKKNKLAKNLSAILSSTIVVAGAAAGAFYAWKNKDKLTNKNPQKDSIINEIQPTSVLDIPSNNFRIMNWNILNFGGNNVSTATSPKTKNIAKAIKYANASIIGLTEINFIDSPDDKRDDNAVVRSVRNLTKLIGENFNYEISKKAINPNFQNSRENYAFIYNQNEFSIENTYLFTQDNIYVRPPFGALFKHKATNYQFWYVIAHFDAPGVNEKNGEVATEYNDNGSQEILEATKVKEVIFDKLNELSPNVDIVFGGDTNLKVKANEIFENFKYNQIYSAYADFANRLDDAWYNTSLSKTSNGVVKRKYANPYDKWLFKDELEKISLLKPIAPIK</sequence>
<dbReference type="SUPFAM" id="SSF56219">
    <property type="entry name" value="DNase I-like"/>
    <property type="match status" value="1"/>
</dbReference>
<evidence type="ECO:0000313" key="3">
    <source>
        <dbReference type="Proteomes" id="UP000076983"/>
    </source>
</evidence>
<organism evidence="2 3">
    <name type="scientific">Mycoplasmopsis gallinarum</name>
    <dbReference type="NCBI Taxonomy" id="29557"/>
    <lineage>
        <taxon>Bacteria</taxon>
        <taxon>Bacillati</taxon>
        <taxon>Mycoplasmatota</taxon>
        <taxon>Mycoplasmoidales</taxon>
        <taxon>Metamycoplasmataceae</taxon>
        <taxon>Mycoplasmopsis</taxon>
    </lineage>
</organism>
<accession>A0A168R7D9</accession>
<feature type="chain" id="PRO_5007900061" evidence="1">
    <location>
        <begin position="26"/>
        <end position="338"/>
    </location>
</feature>
<dbReference type="EMBL" id="LVLH01000049">
    <property type="protein sequence ID" value="OAB48677.1"/>
    <property type="molecule type" value="Genomic_DNA"/>
</dbReference>
<keyword evidence="1" id="KW-0732">Signal</keyword>
<dbReference type="Proteomes" id="UP000076983">
    <property type="component" value="Unassembled WGS sequence"/>
</dbReference>
<comment type="caution">
    <text evidence="2">The sequence shown here is derived from an EMBL/GenBank/DDBJ whole genome shotgun (WGS) entry which is preliminary data.</text>
</comment>
<dbReference type="AlphaFoldDB" id="A0A168R7D9"/>
<feature type="signal peptide" evidence="1">
    <location>
        <begin position="1"/>
        <end position="25"/>
    </location>
</feature>